<proteinExistence type="inferred from homology"/>
<evidence type="ECO:0000256" key="6">
    <source>
        <dbReference type="ARBA" id="ARBA00022989"/>
    </source>
</evidence>
<dbReference type="InterPro" id="IPR050448">
    <property type="entry name" value="OpgB/LTA_synthase_biosynth"/>
</dbReference>
<dbReference type="PIRSF" id="PIRSF005091">
    <property type="entry name" value="Mmb_sulf_HI1246"/>
    <property type="match status" value="1"/>
</dbReference>
<evidence type="ECO:0000256" key="1">
    <source>
        <dbReference type="ARBA" id="ARBA00004651"/>
    </source>
</evidence>
<feature type="transmembrane region" description="Helical" evidence="12">
    <location>
        <begin position="37"/>
        <end position="56"/>
    </location>
</feature>
<dbReference type="Gene3D" id="3.30.1120.170">
    <property type="match status" value="1"/>
</dbReference>
<protein>
    <submittedName>
        <fullName evidence="14">LTA synthase family protein</fullName>
    </submittedName>
</protein>
<feature type="binding site" evidence="11">
    <location>
        <position position="288"/>
    </location>
    <ligand>
        <name>Mn(2+)</name>
        <dbReference type="ChEBI" id="CHEBI:29035"/>
    </ligand>
</feature>
<evidence type="ECO:0000256" key="12">
    <source>
        <dbReference type="SAM" id="Phobius"/>
    </source>
</evidence>
<keyword evidence="10" id="KW-0479">Metal-binding</keyword>
<dbReference type="InterPro" id="IPR017850">
    <property type="entry name" value="Alkaline_phosphatase_core_sf"/>
</dbReference>
<evidence type="ECO:0000256" key="7">
    <source>
        <dbReference type="ARBA" id="ARBA00023136"/>
    </source>
</evidence>
<evidence type="ECO:0000313" key="14">
    <source>
        <dbReference type="EMBL" id="PZD95441.1"/>
    </source>
</evidence>
<comment type="pathway">
    <text evidence="2">Cell wall biogenesis; lipoteichoic acid biosynthesis.</text>
</comment>
<feature type="binding site" evidence="10">
    <location>
        <position position="404"/>
    </location>
    <ligand>
        <name>substrate</name>
    </ligand>
</feature>
<feature type="binding site" evidence="11">
    <location>
        <position position="465"/>
    </location>
    <ligand>
        <name>Mn(2+)</name>
        <dbReference type="ChEBI" id="CHEBI:29035"/>
    </ligand>
</feature>
<dbReference type="InterPro" id="IPR000917">
    <property type="entry name" value="Sulfatase_N"/>
</dbReference>
<dbReference type="Gene3D" id="3.40.720.10">
    <property type="entry name" value="Alkaline Phosphatase, subunit A"/>
    <property type="match status" value="1"/>
</dbReference>
<feature type="active site" evidence="9">
    <location>
        <position position="288"/>
    </location>
</feature>
<evidence type="ECO:0000256" key="3">
    <source>
        <dbReference type="ARBA" id="ARBA00009983"/>
    </source>
</evidence>
<comment type="caution">
    <text evidence="14">The sequence shown here is derived from an EMBL/GenBank/DDBJ whole genome shotgun (WGS) entry which is preliminary data.</text>
</comment>
<feature type="transmembrane region" description="Helical" evidence="12">
    <location>
        <begin position="116"/>
        <end position="133"/>
    </location>
</feature>
<dbReference type="PANTHER" id="PTHR47371:SF3">
    <property type="entry name" value="PHOSPHOGLYCEROL TRANSFERASE I"/>
    <property type="match status" value="1"/>
</dbReference>
<keyword evidence="10" id="KW-0464">Manganese</keyword>
<sequence length="621" mass="69368">MNFRTSAVLKSPFAVFTLLLAIKFCLASAVIFGEVSLQTFLAALPPAWAAFALVEAIAVKRRLLGYFIVNLLLTAIYFAVIMYYKYFGIIVTYHALAQIGQVTEVKGSVFQLLHPYYLLIFTDILMIAALAIWSKRFREWGNRPRQLSRRSAFGLLALASIVLCALQIVPNRHIVNELKQAERMGIINYQLYIMLSSGNERLLDPTVVTLENVNRLKETAADGNVDDAPTGFGAARGRHIIYIQLEALQDFLINLQVGQTEITPILNGLLGEAVYYPNVYQQVGAGNTSDAEFTANTSFYTPPAGAASEVYGDKSLPSLPKLLEQYGYRTATFHTNDVTFWNRDELYDALGFDHYYDQGYFEKEDLVHFGASDEMLYRRTAEKLEELAAGGSPIYANVISMSAHHPFNLPVHKNRISLPERFEGTFIGDYLRSQHYADYALGLFAEQLKADGIWDNSLIVIYGDHMGVPIYSLTDTDRELLHELIGEPYNYAQMLNIPLLLIAPGALEPGEKPQVGGHSDIMPTVANLAGISLQDHMHFGQDLLNITSNLLPLRYYLPSGSLINDEVIYVPGSSFEDGTVYPLQPDSSQELAGAVTKDQFERSLRLLQLSHSYVSRLPSRE</sequence>
<keyword evidence="6 12" id="KW-1133">Transmembrane helix</keyword>
<organism evidence="14 15">
    <name type="scientific">Paenibacillus sambharensis</name>
    <dbReference type="NCBI Taxonomy" id="1803190"/>
    <lineage>
        <taxon>Bacteria</taxon>
        <taxon>Bacillati</taxon>
        <taxon>Bacillota</taxon>
        <taxon>Bacilli</taxon>
        <taxon>Bacillales</taxon>
        <taxon>Paenibacillaceae</taxon>
        <taxon>Paenibacillus</taxon>
    </lineage>
</organism>
<dbReference type="GO" id="GO:0005886">
    <property type="term" value="C:plasma membrane"/>
    <property type="evidence" value="ECO:0007669"/>
    <property type="project" value="UniProtKB-SubCell"/>
</dbReference>
<evidence type="ECO:0000313" key="15">
    <source>
        <dbReference type="Proteomes" id="UP000249522"/>
    </source>
</evidence>
<gene>
    <name evidence="14" type="ORF">DNH61_12975</name>
</gene>
<feature type="domain" description="Sulfatase N-terminal" evidence="13">
    <location>
        <begin position="239"/>
        <end position="531"/>
    </location>
</feature>
<dbReference type="PANTHER" id="PTHR47371">
    <property type="entry name" value="LIPOTEICHOIC ACID SYNTHASE"/>
    <property type="match status" value="1"/>
</dbReference>
<name>A0A2W1LUI3_9BACL</name>
<keyword evidence="15" id="KW-1185">Reference proteome</keyword>
<dbReference type="AlphaFoldDB" id="A0A2W1LUI3"/>
<comment type="similarity">
    <text evidence="3 8">Belongs to the LTA synthase family.</text>
</comment>
<dbReference type="RefSeq" id="WP_111147071.1">
    <property type="nucleotide sequence ID" value="NZ_QKRB01000044.1"/>
</dbReference>
<feature type="binding site" evidence="11">
    <location>
        <position position="246"/>
    </location>
    <ligand>
        <name>Mn(2+)</name>
        <dbReference type="ChEBI" id="CHEBI:29035"/>
    </ligand>
</feature>
<evidence type="ECO:0000256" key="10">
    <source>
        <dbReference type="PIRSR" id="PIRSR005091-2"/>
    </source>
</evidence>
<dbReference type="Proteomes" id="UP000249522">
    <property type="component" value="Unassembled WGS sequence"/>
</dbReference>
<dbReference type="EMBL" id="QKRB01000044">
    <property type="protein sequence ID" value="PZD95441.1"/>
    <property type="molecule type" value="Genomic_DNA"/>
</dbReference>
<feature type="binding site" evidence="11">
    <location>
        <position position="464"/>
    </location>
    <ligand>
        <name>Mn(2+)</name>
        <dbReference type="ChEBI" id="CHEBI:29035"/>
    </ligand>
</feature>
<keyword evidence="4 8" id="KW-1003">Cell membrane</keyword>
<dbReference type="InterPro" id="IPR012160">
    <property type="entry name" value="LtaS-like"/>
</dbReference>
<feature type="transmembrane region" description="Helical" evidence="12">
    <location>
        <begin position="63"/>
        <end position="84"/>
    </location>
</feature>
<evidence type="ECO:0000256" key="8">
    <source>
        <dbReference type="PIRNR" id="PIRNR005091"/>
    </source>
</evidence>
<dbReference type="CDD" id="cd16015">
    <property type="entry name" value="LTA_synthase"/>
    <property type="match status" value="1"/>
</dbReference>
<keyword evidence="7 8" id="KW-0472">Membrane</keyword>
<evidence type="ECO:0000256" key="5">
    <source>
        <dbReference type="ARBA" id="ARBA00022692"/>
    </source>
</evidence>
<evidence type="ECO:0000256" key="2">
    <source>
        <dbReference type="ARBA" id="ARBA00004936"/>
    </source>
</evidence>
<accession>A0A2W1LUI3</accession>
<keyword evidence="5 12" id="KW-0812">Transmembrane</keyword>
<dbReference type="OrthoDB" id="5901192at2"/>
<evidence type="ECO:0000256" key="11">
    <source>
        <dbReference type="PIRSR" id="PIRSR005091-3"/>
    </source>
</evidence>
<dbReference type="SUPFAM" id="SSF53649">
    <property type="entry name" value="Alkaline phosphatase-like"/>
    <property type="match status" value="1"/>
</dbReference>
<evidence type="ECO:0000256" key="9">
    <source>
        <dbReference type="PIRSR" id="PIRSR005091-1"/>
    </source>
</evidence>
<evidence type="ECO:0000259" key="13">
    <source>
        <dbReference type="Pfam" id="PF00884"/>
    </source>
</evidence>
<evidence type="ECO:0000256" key="4">
    <source>
        <dbReference type="ARBA" id="ARBA00022475"/>
    </source>
</evidence>
<dbReference type="Pfam" id="PF00884">
    <property type="entry name" value="Sulfatase"/>
    <property type="match status" value="1"/>
</dbReference>
<feature type="transmembrane region" description="Helical" evidence="12">
    <location>
        <begin position="153"/>
        <end position="170"/>
    </location>
</feature>
<dbReference type="GO" id="GO:0046872">
    <property type="term" value="F:metal ion binding"/>
    <property type="evidence" value="ECO:0007669"/>
    <property type="project" value="UniProtKB-KW"/>
</dbReference>
<comment type="subcellular location">
    <subcellularLocation>
        <location evidence="1">Cell membrane</location>
        <topology evidence="1">Multi-pass membrane protein</topology>
    </subcellularLocation>
</comment>
<reference evidence="14 15" key="1">
    <citation type="submission" date="2018-06" db="EMBL/GenBank/DDBJ databases">
        <title>Paenibacillus imtechensis sp. nov.</title>
        <authorList>
            <person name="Pinnaka A.K."/>
            <person name="Singh H."/>
            <person name="Kaur M."/>
        </authorList>
    </citation>
    <scope>NUCLEOTIDE SEQUENCE [LARGE SCALE GENOMIC DNA]</scope>
    <source>
        <strain evidence="14 15">SMB1</strain>
    </source>
</reference>